<reference evidence="1" key="1">
    <citation type="submission" date="2020-05" db="EMBL/GenBank/DDBJ databases">
        <title>Large-scale comparative analyses of tick genomes elucidate their genetic diversity and vector capacities.</title>
        <authorList>
            <person name="Jia N."/>
            <person name="Wang J."/>
            <person name="Shi W."/>
            <person name="Du L."/>
            <person name="Sun Y."/>
            <person name="Zhan W."/>
            <person name="Jiang J."/>
            <person name="Wang Q."/>
            <person name="Zhang B."/>
            <person name="Ji P."/>
            <person name="Sakyi L.B."/>
            <person name="Cui X."/>
            <person name="Yuan T."/>
            <person name="Jiang B."/>
            <person name="Yang W."/>
            <person name="Lam T.T.-Y."/>
            <person name="Chang Q."/>
            <person name="Ding S."/>
            <person name="Wang X."/>
            <person name="Zhu J."/>
            <person name="Ruan X."/>
            <person name="Zhao L."/>
            <person name="Wei J."/>
            <person name="Que T."/>
            <person name="Du C."/>
            <person name="Cheng J."/>
            <person name="Dai P."/>
            <person name="Han X."/>
            <person name="Huang E."/>
            <person name="Gao Y."/>
            <person name="Liu J."/>
            <person name="Shao H."/>
            <person name="Ye R."/>
            <person name="Li L."/>
            <person name="Wei W."/>
            <person name="Wang X."/>
            <person name="Wang C."/>
            <person name="Yang T."/>
            <person name="Huo Q."/>
            <person name="Li W."/>
            <person name="Guo W."/>
            <person name="Chen H."/>
            <person name="Zhou L."/>
            <person name="Ni X."/>
            <person name="Tian J."/>
            <person name="Zhou Y."/>
            <person name="Sheng Y."/>
            <person name="Liu T."/>
            <person name="Pan Y."/>
            <person name="Xia L."/>
            <person name="Li J."/>
            <person name="Zhao F."/>
            <person name="Cao W."/>
        </authorList>
    </citation>
    <scope>NUCLEOTIDE SEQUENCE</scope>
    <source>
        <strain evidence="1">Hyas-2018</strain>
    </source>
</reference>
<dbReference type="Proteomes" id="UP000821845">
    <property type="component" value="Chromosome 3"/>
</dbReference>
<protein>
    <submittedName>
        <fullName evidence="1">Uncharacterized protein</fullName>
    </submittedName>
</protein>
<evidence type="ECO:0000313" key="2">
    <source>
        <dbReference type="Proteomes" id="UP000821845"/>
    </source>
</evidence>
<accession>A0ACB7SIH0</accession>
<evidence type="ECO:0000313" key="1">
    <source>
        <dbReference type="EMBL" id="KAH6934771.1"/>
    </source>
</evidence>
<name>A0ACB7SIH0_HYAAI</name>
<comment type="caution">
    <text evidence="1">The sequence shown here is derived from an EMBL/GenBank/DDBJ whole genome shotgun (WGS) entry which is preliminary data.</text>
</comment>
<sequence length="123" mass="13090">MGRKGRATLPRAERHLPVCQRRRGKTTASLLQRQSGGACFGPLPGGPSRADAAGAADASDAMRGQYPHALHGDACGLVPEERKDPRAVLHRQRFGGRQSQREDNTAGEALGTQVPVTEEPAPM</sequence>
<organism evidence="1 2">
    <name type="scientific">Hyalomma asiaticum</name>
    <name type="common">Tick</name>
    <dbReference type="NCBI Taxonomy" id="266040"/>
    <lineage>
        <taxon>Eukaryota</taxon>
        <taxon>Metazoa</taxon>
        <taxon>Ecdysozoa</taxon>
        <taxon>Arthropoda</taxon>
        <taxon>Chelicerata</taxon>
        <taxon>Arachnida</taxon>
        <taxon>Acari</taxon>
        <taxon>Parasitiformes</taxon>
        <taxon>Ixodida</taxon>
        <taxon>Ixodoidea</taxon>
        <taxon>Ixodidae</taxon>
        <taxon>Hyalomminae</taxon>
        <taxon>Hyalomma</taxon>
    </lineage>
</organism>
<dbReference type="EMBL" id="CM023483">
    <property type="protein sequence ID" value="KAH6934771.1"/>
    <property type="molecule type" value="Genomic_DNA"/>
</dbReference>
<keyword evidence="2" id="KW-1185">Reference proteome</keyword>
<proteinExistence type="predicted"/>
<gene>
    <name evidence="1" type="ORF">HPB50_000702</name>
</gene>